<dbReference type="PROSITE" id="PS50011">
    <property type="entry name" value="PROTEIN_KINASE_DOM"/>
    <property type="match status" value="1"/>
</dbReference>
<dbReference type="InterPro" id="IPR000719">
    <property type="entry name" value="Prot_kinase_dom"/>
</dbReference>
<evidence type="ECO:0000256" key="3">
    <source>
        <dbReference type="ARBA" id="ARBA00022741"/>
    </source>
</evidence>
<keyword evidence="4 7" id="KW-0418">Kinase</keyword>
<evidence type="ECO:0000259" key="6">
    <source>
        <dbReference type="PROSITE" id="PS50011"/>
    </source>
</evidence>
<protein>
    <submittedName>
        <fullName evidence="7">Protein kinase family protein</fullName>
    </submittedName>
</protein>
<dbReference type="InterPro" id="IPR011009">
    <property type="entry name" value="Kinase-like_dom_sf"/>
</dbReference>
<evidence type="ECO:0000313" key="8">
    <source>
        <dbReference type="Proteomes" id="UP001203338"/>
    </source>
</evidence>
<evidence type="ECO:0000256" key="2">
    <source>
        <dbReference type="ARBA" id="ARBA00022679"/>
    </source>
</evidence>
<evidence type="ECO:0000313" key="7">
    <source>
        <dbReference type="EMBL" id="MCL6268721.1"/>
    </source>
</evidence>
<dbReference type="Proteomes" id="UP001203338">
    <property type="component" value="Unassembled WGS sequence"/>
</dbReference>
<evidence type="ECO:0000256" key="1">
    <source>
        <dbReference type="ARBA" id="ARBA00022527"/>
    </source>
</evidence>
<keyword evidence="1" id="KW-0723">Serine/threonine-protein kinase</keyword>
<dbReference type="Pfam" id="PF00069">
    <property type="entry name" value="Pkinase"/>
    <property type="match status" value="1"/>
</dbReference>
<feature type="domain" description="Protein kinase" evidence="6">
    <location>
        <begin position="58"/>
        <end position="325"/>
    </location>
</feature>
<proteinExistence type="predicted"/>
<dbReference type="GO" id="GO:0016301">
    <property type="term" value="F:kinase activity"/>
    <property type="evidence" value="ECO:0007669"/>
    <property type="project" value="UniProtKB-KW"/>
</dbReference>
<dbReference type="SUPFAM" id="SSF56112">
    <property type="entry name" value="Protein kinase-like (PK-like)"/>
    <property type="match status" value="1"/>
</dbReference>
<comment type="caution">
    <text evidence="7">The sequence shown here is derived from an EMBL/GenBank/DDBJ whole genome shotgun (WGS) entry which is preliminary data.</text>
</comment>
<gene>
    <name evidence="7" type="ORF">M3P05_01970</name>
</gene>
<dbReference type="PANTHER" id="PTHR24345:SF0">
    <property type="entry name" value="CELL CYCLE SERINE_THREONINE-PROTEIN KINASE CDC5_MSD2"/>
    <property type="match status" value="1"/>
</dbReference>
<dbReference type="Gene3D" id="1.10.510.10">
    <property type="entry name" value="Transferase(Phosphotransferase) domain 1"/>
    <property type="match status" value="1"/>
</dbReference>
<keyword evidence="2" id="KW-0808">Transferase</keyword>
<dbReference type="InterPro" id="IPR008266">
    <property type="entry name" value="Tyr_kinase_AS"/>
</dbReference>
<organism evidence="7 8">
    <name type="scientific">Parendozoicomonas callyspongiae</name>
    <dbReference type="NCBI Taxonomy" id="2942213"/>
    <lineage>
        <taxon>Bacteria</taxon>
        <taxon>Pseudomonadati</taxon>
        <taxon>Pseudomonadota</taxon>
        <taxon>Gammaproteobacteria</taxon>
        <taxon>Oceanospirillales</taxon>
        <taxon>Endozoicomonadaceae</taxon>
        <taxon>Parendozoicomonas</taxon>
    </lineage>
</organism>
<sequence length="331" mass="36149">MQAVLTSSVQQADYGYEMMDTGESGNSSFQTGYFAGMPVSGTGSNSTSSYFNGNSDDSSGDSFLGEGGFSTVSRDIYHTPNGPIPVAAKRAKPGYTQAEGINLLNREIKVLSQLQHPNIVRYIAGEESLTNPVLVMEQLSYDLYNTLETSDQITLEQAIQIINSLLEGVIYLHDQEGVQHNDLSTSNIMLKQNNDGSLSSTIIDFGLASVSGENSNPMSGKSSCHCPDDLPSGRKERDVYDLGVVITSVLAKQGRVNSWQYDIMGKPQHTLLSYSAEDIVSRTFPAAQREAAKVIFDNIARQALNPEPLLRPSAKAMQKELHRIISRLREI</sequence>
<keyword evidence="3" id="KW-0547">Nucleotide-binding</keyword>
<name>A0ABT0PCF1_9GAMM</name>
<keyword evidence="5" id="KW-0067">ATP-binding</keyword>
<evidence type="ECO:0000256" key="5">
    <source>
        <dbReference type="ARBA" id="ARBA00022840"/>
    </source>
</evidence>
<dbReference type="CDD" id="cd00180">
    <property type="entry name" value="PKc"/>
    <property type="match status" value="1"/>
</dbReference>
<accession>A0ABT0PCF1</accession>
<reference evidence="7 8" key="1">
    <citation type="submission" date="2022-05" db="EMBL/GenBank/DDBJ databases">
        <authorList>
            <person name="Park J.-S."/>
        </authorList>
    </citation>
    <scope>NUCLEOTIDE SEQUENCE [LARGE SCALE GENOMIC DNA]</scope>
    <source>
        <strain evidence="7 8">2012CJ34-2</strain>
    </source>
</reference>
<keyword evidence="8" id="KW-1185">Reference proteome</keyword>
<dbReference type="PROSITE" id="PS00109">
    <property type="entry name" value="PROTEIN_KINASE_TYR"/>
    <property type="match status" value="1"/>
</dbReference>
<evidence type="ECO:0000256" key="4">
    <source>
        <dbReference type="ARBA" id="ARBA00022777"/>
    </source>
</evidence>
<dbReference type="PANTHER" id="PTHR24345">
    <property type="entry name" value="SERINE/THREONINE-PROTEIN KINASE PLK"/>
    <property type="match status" value="1"/>
</dbReference>
<dbReference type="RefSeq" id="WP_249697555.1">
    <property type="nucleotide sequence ID" value="NZ_JAMFLX010000002.1"/>
</dbReference>
<dbReference type="EMBL" id="JAMFLX010000002">
    <property type="protein sequence ID" value="MCL6268721.1"/>
    <property type="molecule type" value="Genomic_DNA"/>
</dbReference>